<sequence>MAGMLGECCDNLTFVEAQTTPIIHVAAQTMLNGRTEEGGVWYREKESQRRLVAATPATWDGFVEELLNIGMTSRIGTILAA</sequence>
<reference evidence="1 2" key="1">
    <citation type="submission" date="2023-10" db="EMBL/GenBank/DDBJ databases">
        <title>Draft genome sequence of Xylaria bambusicola isolate GMP-LS, the root and basal stem rot pathogen of sugarcane in Indonesia.</title>
        <authorList>
            <person name="Selvaraj P."/>
            <person name="Muralishankar V."/>
            <person name="Muruganantham S."/>
            <person name="Sp S."/>
            <person name="Haryani S."/>
            <person name="Lau K.J.X."/>
            <person name="Naqvi N.I."/>
        </authorList>
    </citation>
    <scope>NUCLEOTIDE SEQUENCE [LARGE SCALE GENOMIC DNA]</scope>
    <source>
        <strain evidence="1">GMP-LS</strain>
    </source>
</reference>
<organism evidence="1 2">
    <name type="scientific">Xylaria bambusicola</name>
    <dbReference type="NCBI Taxonomy" id="326684"/>
    <lineage>
        <taxon>Eukaryota</taxon>
        <taxon>Fungi</taxon>
        <taxon>Dikarya</taxon>
        <taxon>Ascomycota</taxon>
        <taxon>Pezizomycotina</taxon>
        <taxon>Sordariomycetes</taxon>
        <taxon>Xylariomycetidae</taxon>
        <taxon>Xylariales</taxon>
        <taxon>Xylariaceae</taxon>
        <taxon>Xylaria</taxon>
    </lineage>
</organism>
<comment type="caution">
    <text evidence="1">The sequence shown here is derived from an EMBL/GenBank/DDBJ whole genome shotgun (WGS) entry which is preliminary data.</text>
</comment>
<protein>
    <submittedName>
        <fullName evidence="1">Uncharacterized protein</fullName>
    </submittedName>
</protein>
<dbReference type="AlphaFoldDB" id="A0AAN7Z4T7"/>
<proteinExistence type="predicted"/>
<gene>
    <name evidence="1" type="ORF">RRF57_004942</name>
</gene>
<dbReference type="EMBL" id="JAWHQM010000011">
    <property type="protein sequence ID" value="KAK5629227.1"/>
    <property type="molecule type" value="Genomic_DNA"/>
</dbReference>
<name>A0AAN7Z4T7_9PEZI</name>
<accession>A0AAN7Z4T7</accession>
<evidence type="ECO:0000313" key="2">
    <source>
        <dbReference type="Proteomes" id="UP001305414"/>
    </source>
</evidence>
<dbReference type="Proteomes" id="UP001305414">
    <property type="component" value="Unassembled WGS sequence"/>
</dbReference>
<keyword evidence="2" id="KW-1185">Reference proteome</keyword>
<evidence type="ECO:0000313" key="1">
    <source>
        <dbReference type="EMBL" id="KAK5629227.1"/>
    </source>
</evidence>